<accession>A0A6B0GEL9</accession>
<evidence type="ECO:0000259" key="1">
    <source>
        <dbReference type="PROSITE" id="PS51819"/>
    </source>
</evidence>
<comment type="caution">
    <text evidence="2">The sequence shown here is derived from an EMBL/GenBank/DDBJ whole genome shotgun (WGS) entry which is preliminary data.</text>
</comment>
<dbReference type="AlphaFoldDB" id="A0A6B0GEL9"/>
<feature type="domain" description="VOC" evidence="1">
    <location>
        <begin position="4"/>
        <end position="48"/>
    </location>
</feature>
<organism evidence="2 3">
    <name type="scientific">Halomarina oriensis</name>
    <dbReference type="NCBI Taxonomy" id="671145"/>
    <lineage>
        <taxon>Archaea</taxon>
        <taxon>Methanobacteriati</taxon>
        <taxon>Methanobacteriota</taxon>
        <taxon>Stenosarchaea group</taxon>
        <taxon>Halobacteria</taxon>
        <taxon>Halobacteriales</taxon>
        <taxon>Natronomonadaceae</taxon>
        <taxon>Halomarina</taxon>
    </lineage>
</organism>
<dbReference type="InterPro" id="IPR004360">
    <property type="entry name" value="Glyas_Fos-R_dOase_dom"/>
</dbReference>
<dbReference type="SUPFAM" id="SSF54593">
    <property type="entry name" value="Glyoxalase/Bleomycin resistance protein/Dihydroxybiphenyl dioxygenase"/>
    <property type="match status" value="1"/>
</dbReference>
<dbReference type="Gene3D" id="3.10.180.10">
    <property type="entry name" value="2,3-Dihydroxybiphenyl 1,2-Dioxygenase, domain 1"/>
    <property type="match status" value="1"/>
</dbReference>
<dbReference type="OrthoDB" id="358887at2157"/>
<dbReference type="Pfam" id="PF00903">
    <property type="entry name" value="Glyoxalase"/>
    <property type="match status" value="1"/>
</dbReference>
<sequence>MITELSHATLLVDDLDEALAYYTRVLGFVKRDDVDMGGDGSLADRLAR</sequence>
<name>A0A6B0GEL9_9EURY</name>
<reference evidence="2 3" key="1">
    <citation type="submission" date="2019-12" db="EMBL/GenBank/DDBJ databases">
        <title>Halocatena pleomorpha gen. nov. sp. nov., an extremely halophilic archaeon of family Halobacteriaceae isolated from saltpan soil.</title>
        <authorList>
            <person name="Pal Y."/>
            <person name="Verma A."/>
            <person name="Krishnamurthi S."/>
            <person name="Kumar P."/>
        </authorList>
    </citation>
    <scope>NUCLEOTIDE SEQUENCE [LARGE SCALE GENOMIC DNA]</scope>
    <source>
        <strain evidence="2 3">JCM 16495</strain>
    </source>
</reference>
<proteinExistence type="predicted"/>
<dbReference type="InterPro" id="IPR029068">
    <property type="entry name" value="Glyas_Bleomycin-R_OHBP_Dase"/>
</dbReference>
<gene>
    <name evidence="2" type="ORF">GQS65_01890</name>
</gene>
<evidence type="ECO:0000313" key="2">
    <source>
        <dbReference type="EMBL" id="MWG33252.1"/>
    </source>
</evidence>
<protein>
    <recommendedName>
        <fullName evidence="1">VOC domain-containing protein</fullName>
    </recommendedName>
</protein>
<evidence type="ECO:0000313" key="3">
    <source>
        <dbReference type="Proteomes" id="UP000451471"/>
    </source>
</evidence>
<keyword evidence="3" id="KW-1185">Reference proteome</keyword>
<dbReference type="Proteomes" id="UP000451471">
    <property type="component" value="Unassembled WGS sequence"/>
</dbReference>
<dbReference type="InterPro" id="IPR037523">
    <property type="entry name" value="VOC_core"/>
</dbReference>
<dbReference type="PROSITE" id="PS51819">
    <property type="entry name" value="VOC"/>
    <property type="match status" value="1"/>
</dbReference>
<dbReference type="EMBL" id="WSZK01000006">
    <property type="protein sequence ID" value="MWG33252.1"/>
    <property type="molecule type" value="Genomic_DNA"/>
</dbReference>
<dbReference type="RefSeq" id="WP_158202987.1">
    <property type="nucleotide sequence ID" value="NZ_WSZK01000006.1"/>
</dbReference>